<dbReference type="PANTHER" id="PTHR13318:SF74">
    <property type="entry name" value="OS02G0658500 PROTEIN"/>
    <property type="match status" value="1"/>
</dbReference>
<evidence type="ECO:0000313" key="2">
    <source>
        <dbReference type="EMBL" id="KAK6918598.1"/>
    </source>
</evidence>
<keyword evidence="4" id="KW-1185">Reference proteome</keyword>
<gene>
    <name evidence="2" type="ORF">RJ641_017020</name>
    <name evidence="3" type="ORF">RJ641_017021</name>
</gene>
<feature type="domain" description="F-box" evidence="1">
    <location>
        <begin position="35"/>
        <end position="66"/>
    </location>
</feature>
<dbReference type="SUPFAM" id="SSF52047">
    <property type="entry name" value="RNI-like"/>
    <property type="match status" value="1"/>
</dbReference>
<dbReference type="Proteomes" id="UP001370490">
    <property type="component" value="Unassembled WGS sequence"/>
</dbReference>
<dbReference type="EMBL" id="JBAMMX010000022">
    <property type="protein sequence ID" value="KAK6918599.1"/>
    <property type="molecule type" value="Genomic_DNA"/>
</dbReference>
<evidence type="ECO:0000313" key="3">
    <source>
        <dbReference type="EMBL" id="KAK6918599.1"/>
    </source>
</evidence>
<organism evidence="2 4">
    <name type="scientific">Dillenia turbinata</name>
    <dbReference type="NCBI Taxonomy" id="194707"/>
    <lineage>
        <taxon>Eukaryota</taxon>
        <taxon>Viridiplantae</taxon>
        <taxon>Streptophyta</taxon>
        <taxon>Embryophyta</taxon>
        <taxon>Tracheophyta</taxon>
        <taxon>Spermatophyta</taxon>
        <taxon>Magnoliopsida</taxon>
        <taxon>eudicotyledons</taxon>
        <taxon>Gunneridae</taxon>
        <taxon>Pentapetalae</taxon>
        <taxon>Dilleniales</taxon>
        <taxon>Dilleniaceae</taxon>
        <taxon>Dillenia</taxon>
    </lineage>
</organism>
<proteinExistence type="predicted"/>
<dbReference type="GO" id="GO:0031146">
    <property type="term" value="P:SCF-dependent proteasomal ubiquitin-dependent protein catabolic process"/>
    <property type="evidence" value="ECO:0007669"/>
    <property type="project" value="TreeGrafter"/>
</dbReference>
<evidence type="ECO:0000259" key="1">
    <source>
        <dbReference type="Pfam" id="PF00646"/>
    </source>
</evidence>
<evidence type="ECO:0000313" key="4">
    <source>
        <dbReference type="Proteomes" id="UP001370490"/>
    </source>
</evidence>
<dbReference type="PANTHER" id="PTHR13318">
    <property type="entry name" value="PARTNER OF PAIRED, ISOFORM B-RELATED"/>
    <property type="match status" value="1"/>
</dbReference>
<dbReference type="EMBL" id="JBAMMX010000022">
    <property type="protein sequence ID" value="KAK6918598.1"/>
    <property type="molecule type" value="Genomic_DNA"/>
</dbReference>
<name>A0AAN8UZG0_9MAGN</name>
<dbReference type="Pfam" id="PF00646">
    <property type="entry name" value="F-box"/>
    <property type="match status" value="1"/>
</dbReference>
<dbReference type="GO" id="GO:0019005">
    <property type="term" value="C:SCF ubiquitin ligase complex"/>
    <property type="evidence" value="ECO:0007669"/>
    <property type="project" value="TreeGrafter"/>
</dbReference>
<sequence>MHISSPSPPDSDPNPKPPRTLILENHSSVSDLTLLLSDELLLSILSKLPVSQHFTNSLVCKRWLKLMGHLVCSLKLLDWDFLESGRLISRFPNLDSVDLIHAWLRVVALNCPNLRKLGVVAGSESGLDFVAKDCLTLQELELHFCNDQTLRGIKGFRNLQIVKLVGSIDGFYDSVVSDIGLTILAQGCSRLVKLELCGCEGSYDGIKAIGQCCQMLEELSLCDHRMDGGWSFCGNLRTLRLQSFKSIDPSPGPDEHLGSCPTLEELHLQHCQMRNKQSVLRTVRDWKMIYFTLQDNEVTPTLATLFCNLKELKWRSDSRSLLSSVLAETGVEESMLLLEVVLATGSDVCALSSVML</sequence>
<protein>
    <recommendedName>
        <fullName evidence="1">F-box domain-containing protein</fullName>
    </recommendedName>
</protein>
<dbReference type="Gene3D" id="3.80.10.10">
    <property type="entry name" value="Ribonuclease Inhibitor"/>
    <property type="match status" value="1"/>
</dbReference>
<comment type="caution">
    <text evidence="2">The sequence shown here is derived from an EMBL/GenBank/DDBJ whole genome shotgun (WGS) entry which is preliminary data.</text>
</comment>
<dbReference type="InterPro" id="IPR032675">
    <property type="entry name" value="LRR_dom_sf"/>
</dbReference>
<reference evidence="2 4" key="1">
    <citation type="submission" date="2023-12" db="EMBL/GenBank/DDBJ databases">
        <title>A high-quality genome assembly for Dillenia turbinata (Dilleniales).</title>
        <authorList>
            <person name="Chanderbali A."/>
        </authorList>
    </citation>
    <scope>NUCLEOTIDE SEQUENCE [LARGE SCALE GENOMIC DNA]</scope>
    <source>
        <strain evidence="2">LSX21</strain>
        <tissue evidence="2">Leaf</tissue>
    </source>
</reference>
<dbReference type="FunFam" id="3.80.10.10:FF:002340">
    <property type="entry name" value="Uncharacterized protein"/>
    <property type="match status" value="1"/>
</dbReference>
<dbReference type="AlphaFoldDB" id="A0AAN8UZG0"/>
<dbReference type="InterPro" id="IPR001810">
    <property type="entry name" value="F-box_dom"/>
</dbReference>
<accession>A0AAN8UZG0</accession>